<evidence type="ECO:0000256" key="1">
    <source>
        <dbReference type="SAM" id="MobiDB-lite"/>
    </source>
</evidence>
<accession>A0A388KSN5</accession>
<dbReference type="InterPro" id="IPR053134">
    <property type="entry name" value="RNA-dir_DNA_polymerase"/>
</dbReference>
<dbReference type="Gene3D" id="3.10.10.10">
    <property type="entry name" value="HIV Type 1 Reverse Transcriptase, subunit A, domain 1"/>
    <property type="match status" value="1"/>
</dbReference>
<dbReference type="CDD" id="cd01647">
    <property type="entry name" value="RT_LTR"/>
    <property type="match status" value="1"/>
</dbReference>
<feature type="compositionally biased region" description="Basic and acidic residues" evidence="1">
    <location>
        <begin position="1632"/>
        <end position="1645"/>
    </location>
</feature>
<feature type="compositionally biased region" description="Basic and acidic residues" evidence="1">
    <location>
        <begin position="472"/>
        <end position="512"/>
    </location>
</feature>
<reference evidence="3 4" key="1">
    <citation type="journal article" date="2018" name="Cell">
        <title>The Chara Genome: Secondary Complexity and Implications for Plant Terrestrialization.</title>
        <authorList>
            <person name="Nishiyama T."/>
            <person name="Sakayama H."/>
            <person name="Vries J.D."/>
            <person name="Buschmann H."/>
            <person name="Saint-Marcoux D."/>
            <person name="Ullrich K.K."/>
            <person name="Haas F.B."/>
            <person name="Vanderstraeten L."/>
            <person name="Becker D."/>
            <person name="Lang D."/>
            <person name="Vosolsobe S."/>
            <person name="Rombauts S."/>
            <person name="Wilhelmsson P.K.I."/>
            <person name="Janitza P."/>
            <person name="Kern R."/>
            <person name="Heyl A."/>
            <person name="Rumpler F."/>
            <person name="Villalobos L.I.A.C."/>
            <person name="Clay J.M."/>
            <person name="Skokan R."/>
            <person name="Toyoda A."/>
            <person name="Suzuki Y."/>
            <person name="Kagoshima H."/>
            <person name="Schijlen E."/>
            <person name="Tajeshwar N."/>
            <person name="Catarino B."/>
            <person name="Hetherington A.J."/>
            <person name="Saltykova A."/>
            <person name="Bonnot C."/>
            <person name="Breuninger H."/>
            <person name="Symeonidi A."/>
            <person name="Radhakrishnan G.V."/>
            <person name="Van Nieuwerburgh F."/>
            <person name="Deforce D."/>
            <person name="Chang C."/>
            <person name="Karol K.G."/>
            <person name="Hedrich R."/>
            <person name="Ulvskov P."/>
            <person name="Glockner G."/>
            <person name="Delwiche C.F."/>
            <person name="Petrasek J."/>
            <person name="Van de Peer Y."/>
            <person name="Friml J."/>
            <person name="Beilby M."/>
            <person name="Dolan L."/>
            <person name="Kohara Y."/>
            <person name="Sugano S."/>
            <person name="Fujiyama A."/>
            <person name="Delaux P.-M."/>
            <person name="Quint M."/>
            <person name="TheiBen G."/>
            <person name="Hagemann M."/>
            <person name="Harholt J."/>
            <person name="Dunand C."/>
            <person name="Zachgo S."/>
            <person name="Langdale J."/>
            <person name="Maumus F."/>
            <person name="Straeten D.V.D."/>
            <person name="Gould S.B."/>
            <person name="Rensing S.A."/>
        </authorList>
    </citation>
    <scope>NUCLEOTIDE SEQUENCE [LARGE SCALE GENOMIC DNA]</scope>
    <source>
        <strain evidence="3 4">S276</strain>
    </source>
</reference>
<comment type="caution">
    <text evidence="3">The sequence shown here is derived from an EMBL/GenBank/DDBJ whole genome shotgun (WGS) entry which is preliminary data.</text>
</comment>
<dbReference type="SUPFAM" id="SSF56672">
    <property type="entry name" value="DNA/RNA polymerases"/>
    <property type="match status" value="1"/>
</dbReference>
<feature type="compositionally biased region" description="Gly residues" evidence="1">
    <location>
        <begin position="226"/>
        <end position="237"/>
    </location>
</feature>
<feature type="compositionally biased region" description="Acidic residues" evidence="1">
    <location>
        <begin position="949"/>
        <end position="977"/>
    </location>
</feature>
<feature type="region of interest" description="Disordered" evidence="1">
    <location>
        <begin position="285"/>
        <end position="313"/>
    </location>
</feature>
<name>A0A388KSN5_CHABU</name>
<feature type="compositionally biased region" description="Basic and acidic residues" evidence="1">
    <location>
        <begin position="1709"/>
        <end position="1718"/>
    </location>
</feature>
<feature type="domain" description="Reverse transcriptase" evidence="2">
    <location>
        <begin position="1"/>
        <end position="134"/>
    </location>
</feature>
<dbReference type="InterPro" id="IPR043502">
    <property type="entry name" value="DNA/RNA_pol_sf"/>
</dbReference>
<evidence type="ECO:0000313" key="4">
    <source>
        <dbReference type="Proteomes" id="UP000265515"/>
    </source>
</evidence>
<feature type="region of interest" description="Disordered" evidence="1">
    <location>
        <begin position="1199"/>
        <end position="1230"/>
    </location>
</feature>
<feature type="region of interest" description="Disordered" evidence="1">
    <location>
        <begin position="1084"/>
        <end position="1177"/>
    </location>
</feature>
<feature type="compositionally biased region" description="Basic and acidic residues" evidence="1">
    <location>
        <begin position="204"/>
        <end position="214"/>
    </location>
</feature>
<feature type="region of interest" description="Disordered" evidence="1">
    <location>
        <begin position="204"/>
        <end position="242"/>
    </location>
</feature>
<feature type="compositionally biased region" description="Pro residues" evidence="1">
    <location>
        <begin position="768"/>
        <end position="778"/>
    </location>
</feature>
<feature type="region of interest" description="Disordered" evidence="1">
    <location>
        <begin position="884"/>
        <end position="932"/>
    </location>
</feature>
<protein>
    <recommendedName>
        <fullName evidence="2">Reverse transcriptase domain-containing protein</fullName>
    </recommendedName>
</protein>
<dbReference type="Gramene" id="GBG73070">
    <property type="protein sequence ID" value="GBG73070"/>
    <property type="gene ID" value="CBR_g12786"/>
</dbReference>
<evidence type="ECO:0000259" key="2">
    <source>
        <dbReference type="PROSITE" id="PS50878"/>
    </source>
</evidence>
<proteinExistence type="predicted"/>
<dbReference type="InterPro" id="IPR021109">
    <property type="entry name" value="Peptidase_aspartic_dom_sf"/>
</dbReference>
<dbReference type="InterPro" id="IPR043128">
    <property type="entry name" value="Rev_trsase/Diguanyl_cyclase"/>
</dbReference>
<sequence length="1730" mass="188438">MPRSDKLFDRLAGNRFFTKVDLRSGYHEIRVAAVDQPKTVFRSRFGHYEFTVMPSGLTNAPATFQRAINDIFRDILEQYVLVYLDDILIYIRTLEEHLRHLRDVLDCLRRHGFYAKLSKCRFAQHKVDFLGHYVSDQGLHMDDAKITAIAEWPVPTSAKQLRSVLGLISYYREPIPGDEAFHADELLQGDEALYEIARRSQQKFESDQMERVARGGEAGRQPVEGASGGVGGDGGGGDTEEGAIDVDREARVPGEQGVPGHEDVPEVYPGTGEWMEVFLRRAAKGPVGEGSSKRKEGGTNPPAAPAGKRHRQQKVTDVYGGEWVACHKKTFLRWLYSSGVPFNAFRNQAWKAYQQVLLEKPGSSPRAVLPSHSEIASMQAVETHREELAEELEERDEGMLDCQAGLELEPVRTGTRRGMTPEEIARQVALITWDPIGVSAPPAAEAVFGRRASIFCPYPREDDSDEEPVPESADHPALRIPREIDETHLDLEEDTRAHTARRAADRAEREMMGGEELWGPFGEVASMGGTGARATSPAPTRQESSMPPPSAPSPAPPSPVAPYEPTTAAEDTKELASSLPQRGLLHRGGAVRQLRLRSPSPGVLQEEGGPSATAVEGEMAVEGGLADTTIAGVVDQIAVAAAASLLEEMAASVLAEEAPAPGGADAVEGQAGAAGGAAGGAARGAAGGAAALDGLVAAAAGAARRGSDAVEGGMLGAVEEEIGAQAEVSRGGDDERLMQQFLTEQYDPVMAGMTPGGVVETAPRSRDMPPPPPRPPVGDPSSSPTGRGSRSPHTPGRSRIRDTTAVVGDVSDTALFRRTDIDLDSTRRVTEHTARLQPGLGPRDGRMTAARELAASGCEPQRGRDRGVPADSLEYALMAATRAIHEQTPRKRGVPPRPRSVPAEGGDALGETSGAEGLGMPHGSRREQTVTEASARVVVLRKAGAPVTIEEDDPETDVAVREEDEDYEGEEEGEEESERGSDVVKGKTCTTMVDSGAEMNLIKEEHAVRLGMKIDRSDNGVLMGANSRSVFIGTASSVILEIGKVKWRSLSLQDRALHIPGGEACPRKAYVLVVKFIDPAEEPIRASGGTLGRPKGILQSDEDNKVWYDPTVSGTEPADKDKGVWTGLDEAKYEGKDNSHKGTPSKKGKDKNDLPTEETENAMTPPAIDSGTSRLPATPKVTGVCDGLWNLRERVLGWFDPEGTPKTREKQRESKEGEGTSAVGEADGSKDGLKRVVATLTGTLNKNQGYLADAKKKLTFDGANITEFLIDYENLAALLKWTEEEKMEHLGQHMSLSLGRDIMAIVASCGSWKETRNEMMRKYLKAEKIATKAELAAVQRKNYATYNDFLRAFTLVELRIPGVTDRIMSKYFLRQFSEFDKDKILSAYQQTSKFEYTRDVDFSIVTDLAEKTVVTETLALLKEGEVIDLAGKTGDKVKRGTKSLHERVHGVDSKMDRMENVMLVMQAQVSRPALPPQEAVVPAAVANRGFGRRDPTNEQYKYCTMIGHFVWACPRLNHDIERQRCSRSLKGEILGPMGERVNWNSPGGMRRVIILPNNLEIVAVEAEPIAEIVWDQPRGRGPQANFILEGNCQDRVNITTRRAGAKKKFIQDTVTEELAGTSTGQQETEAGEQEKVYGNPREDKPVDKATAAKKKFRYQILILTSLEIDGTLSKLLGTMVSVSFQTMLQASPRLLKELRQLLTRKRVEVEEAPERQEQDTEEAEALQGVL</sequence>
<feature type="compositionally biased region" description="Basic and acidic residues" evidence="1">
    <location>
        <begin position="1117"/>
        <end position="1140"/>
    </location>
</feature>
<organism evidence="3 4">
    <name type="scientific">Chara braunii</name>
    <name type="common">Braun's stonewort</name>
    <dbReference type="NCBI Taxonomy" id="69332"/>
    <lineage>
        <taxon>Eukaryota</taxon>
        <taxon>Viridiplantae</taxon>
        <taxon>Streptophyta</taxon>
        <taxon>Charophyceae</taxon>
        <taxon>Charales</taxon>
        <taxon>Characeae</taxon>
        <taxon>Chara</taxon>
    </lineage>
</organism>
<feature type="region of interest" description="Disordered" evidence="1">
    <location>
        <begin position="748"/>
        <end position="803"/>
    </location>
</feature>
<dbReference type="Proteomes" id="UP000265515">
    <property type="component" value="Unassembled WGS sequence"/>
</dbReference>
<dbReference type="EMBL" id="BFEA01000176">
    <property type="protein sequence ID" value="GBG73070.1"/>
    <property type="molecule type" value="Genomic_DNA"/>
</dbReference>
<feature type="region of interest" description="Disordered" evidence="1">
    <location>
        <begin position="1618"/>
        <end position="1645"/>
    </location>
</feature>
<dbReference type="InterPro" id="IPR000477">
    <property type="entry name" value="RT_dom"/>
</dbReference>
<feature type="compositionally biased region" description="Low complexity" evidence="1">
    <location>
        <begin position="779"/>
        <end position="792"/>
    </location>
</feature>
<dbReference type="Pfam" id="PF00078">
    <property type="entry name" value="RVT_1"/>
    <property type="match status" value="1"/>
</dbReference>
<feature type="compositionally biased region" description="Basic and acidic residues" evidence="1">
    <location>
        <begin position="1203"/>
        <end position="1218"/>
    </location>
</feature>
<evidence type="ECO:0000313" key="3">
    <source>
        <dbReference type="EMBL" id="GBG73070.1"/>
    </source>
</evidence>
<dbReference type="Gene3D" id="3.30.70.270">
    <property type="match status" value="2"/>
</dbReference>
<feature type="compositionally biased region" description="Pro residues" evidence="1">
    <location>
        <begin position="546"/>
        <end position="562"/>
    </location>
</feature>
<feature type="region of interest" description="Disordered" evidence="1">
    <location>
        <begin position="1709"/>
        <end position="1730"/>
    </location>
</feature>
<feature type="region of interest" description="Disordered" evidence="1">
    <location>
        <begin position="459"/>
        <end position="612"/>
    </location>
</feature>
<dbReference type="Gene3D" id="2.40.70.10">
    <property type="entry name" value="Acid Proteases"/>
    <property type="match status" value="1"/>
</dbReference>
<feature type="region of interest" description="Disordered" evidence="1">
    <location>
        <begin position="949"/>
        <end position="984"/>
    </location>
</feature>
<gene>
    <name evidence="3" type="ORF">CBR_g12786</name>
</gene>
<dbReference type="PANTHER" id="PTHR24559:SF444">
    <property type="entry name" value="REVERSE TRANSCRIPTASE DOMAIN-CONTAINING PROTEIN"/>
    <property type="match status" value="1"/>
</dbReference>
<keyword evidence="4" id="KW-1185">Reference proteome</keyword>
<dbReference type="Pfam" id="PF13650">
    <property type="entry name" value="Asp_protease_2"/>
    <property type="match status" value="1"/>
</dbReference>
<dbReference type="PANTHER" id="PTHR24559">
    <property type="entry name" value="TRANSPOSON TY3-I GAG-POL POLYPROTEIN"/>
    <property type="match status" value="1"/>
</dbReference>
<dbReference type="PROSITE" id="PS50878">
    <property type="entry name" value="RT_POL"/>
    <property type="match status" value="1"/>
</dbReference>